<evidence type="ECO:0000313" key="2">
    <source>
        <dbReference type="Proteomes" id="UP001497453"/>
    </source>
</evidence>
<keyword evidence="2" id="KW-1185">Reference proteome</keyword>
<evidence type="ECO:0000313" key="1">
    <source>
        <dbReference type="EMBL" id="CAL1698041.1"/>
    </source>
</evidence>
<dbReference type="EMBL" id="OZ037953">
    <property type="protein sequence ID" value="CAL1698041.1"/>
    <property type="molecule type" value="Genomic_DNA"/>
</dbReference>
<proteinExistence type="predicted"/>
<reference evidence="2" key="1">
    <citation type="submission" date="2024-04" db="EMBL/GenBank/DDBJ databases">
        <authorList>
            <person name="Shaw F."/>
            <person name="Minotto A."/>
        </authorList>
    </citation>
    <scope>NUCLEOTIDE SEQUENCE [LARGE SCALE GENOMIC DNA]</scope>
</reference>
<accession>A0ABP1CQR9</accession>
<name>A0ABP1CQR9_9APHY</name>
<gene>
    <name evidence="1" type="ORF">GFSPODELE1_LOCUS1966</name>
</gene>
<sequence>MMETTPSLSFSSLPLSDVLFPFADGGLEGEEERVRKEVDDADDVADPVVEEDEDAMALDLNQSIPVMYLMGRDHVYLWINSEAHEFGLYYTSAYRVPGPAHVQGSSKYDCLMLWFLAKELRRKRSRPVNLGEAERLREKRIAENTDHKPTRTILVARLPDVHCTPYGRAHINAQMLKAD</sequence>
<organism evidence="1 2">
    <name type="scientific">Somion occarium</name>
    <dbReference type="NCBI Taxonomy" id="3059160"/>
    <lineage>
        <taxon>Eukaryota</taxon>
        <taxon>Fungi</taxon>
        <taxon>Dikarya</taxon>
        <taxon>Basidiomycota</taxon>
        <taxon>Agaricomycotina</taxon>
        <taxon>Agaricomycetes</taxon>
        <taxon>Polyporales</taxon>
        <taxon>Cerrenaceae</taxon>
        <taxon>Somion</taxon>
    </lineage>
</organism>
<dbReference type="Proteomes" id="UP001497453">
    <property type="component" value="Chromosome 10"/>
</dbReference>
<protein>
    <submittedName>
        <fullName evidence="1">Uncharacterized protein</fullName>
    </submittedName>
</protein>